<sequence>MIIGITRRDPATEEFFDGTARGELLIRRCSECAHGNAPQNTACARCGGADLAWTPAQGTGTIASWTVVHGRPADGEDAPAVVIAIVELTEGPWLHARILGADPRAVATGQEVVVDFVQPEGGEAVPVFRPRRR</sequence>
<organism evidence="2 3">
    <name type="scientific">Streptodolium elevatio</name>
    <dbReference type="NCBI Taxonomy" id="3157996"/>
    <lineage>
        <taxon>Bacteria</taxon>
        <taxon>Bacillati</taxon>
        <taxon>Actinomycetota</taxon>
        <taxon>Actinomycetes</taxon>
        <taxon>Kitasatosporales</taxon>
        <taxon>Streptomycetaceae</taxon>
        <taxon>Streptodolium</taxon>
    </lineage>
</organism>
<dbReference type="RefSeq" id="WP_358354577.1">
    <property type="nucleotide sequence ID" value="NZ_JBEZFP010000037.1"/>
</dbReference>
<feature type="domain" description="ChsH2 C-terminal OB-fold" evidence="1">
    <location>
        <begin position="53"/>
        <end position="116"/>
    </location>
</feature>
<evidence type="ECO:0000313" key="3">
    <source>
        <dbReference type="Proteomes" id="UP001551482"/>
    </source>
</evidence>
<dbReference type="InterPro" id="IPR012340">
    <property type="entry name" value="NA-bd_OB-fold"/>
</dbReference>
<name>A0ABV3DHC6_9ACTN</name>
<keyword evidence="3" id="KW-1185">Reference proteome</keyword>
<evidence type="ECO:0000313" key="2">
    <source>
        <dbReference type="EMBL" id="MEU8135161.1"/>
    </source>
</evidence>
<proteinExistence type="predicted"/>
<dbReference type="Gene3D" id="6.10.30.10">
    <property type="match status" value="1"/>
</dbReference>
<dbReference type="PANTHER" id="PTHR34075">
    <property type="entry name" value="BLR3430 PROTEIN"/>
    <property type="match status" value="1"/>
</dbReference>
<dbReference type="InterPro" id="IPR002878">
    <property type="entry name" value="ChsH2_C"/>
</dbReference>
<evidence type="ECO:0000259" key="1">
    <source>
        <dbReference type="Pfam" id="PF01796"/>
    </source>
</evidence>
<dbReference type="SUPFAM" id="SSF50249">
    <property type="entry name" value="Nucleic acid-binding proteins"/>
    <property type="match status" value="1"/>
</dbReference>
<accession>A0ABV3DHC6</accession>
<reference evidence="2 3" key="1">
    <citation type="submission" date="2024-06" db="EMBL/GenBank/DDBJ databases">
        <title>The Natural Products Discovery Center: Release of the First 8490 Sequenced Strains for Exploring Actinobacteria Biosynthetic Diversity.</title>
        <authorList>
            <person name="Kalkreuter E."/>
            <person name="Kautsar S.A."/>
            <person name="Yang D."/>
            <person name="Bader C.D."/>
            <person name="Teijaro C.N."/>
            <person name="Fluegel L."/>
            <person name="Davis C.M."/>
            <person name="Simpson J.R."/>
            <person name="Lauterbach L."/>
            <person name="Steele A.D."/>
            <person name="Gui C."/>
            <person name="Meng S."/>
            <person name="Li G."/>
            <person name="Viehrig K."/>
            <person name="Ye F."/>
            <person name="Su P."/>
            <person name="Kiefer A.F."/>
            <person name="Nichols A."/>
            <person name="Cepeda A.J."/>
            <person name="Yan W."/>
            <person name="Fan B."/>
            <person name="Jiang Y."/>
            <person name="Adhikari A."/>
            <person name="Zheng C.-J."/>
            <person name="Schuster L."/>
            <person name="Cowan T.M."/>
            <person name="Smanski M.J."/>
            <person name="Chevrette M.G."/>
            <person name="De Carvalho L.P.S."/>
            <person name="Shen B."/>
        </authorList>
    </citation>
    <scope>NUCLEOTIDE SEQUENCE [LARGE SCALE GENOMIC DNA]</scope>
    <source>
        <strain evidence="2 3">NPDC048946</strain>
    </source>
</reference>
<dbReference type="EMBL" id="JBEZFP010000037">
    <property type="protein sequence ID" value="MEU8135161.1"/>
    <property type="molecule type" value="Genomic_DNA"/>
</dbReference>
<gene>
    <name evidence="2" type="ORF">AB0C36_16785</name>
</gene>
<dbReference type="InterPro" id="IPR052513">
    <property type="entry name" value="Thioester_dehydratase-like"/>
</dbReference>
<dbReference type="Pfam" id="PF01796">
    <property type="entry name" value="OB_ChsH2_C"/>
    <property type="match status" value="1"/>
</dbReference>
<dbReference type="Proteomes" id="UP001551482">
    <property type="component" value="Unassembled WGS sequence"/>
</dbReference>
<comment type="caution">
    <text evidence="2">The sequence shown here is derived from an EMBL/GenBank/DDBJ whole genome shotgun (WGS) entry which is preliminary data.</text>
</comment>
<dbReference type="PANTHER" id="PTHR34075:SF5">
    <property type="entry name" value="BLR3430 PROTEIN"/>
    <property type="match status" value="1"/>
</dbReference>
<protein>
    <submittedName>
        <fullName evidence="2">OB-fold domain-containing protein</fullName>
    </submittedName>
</protein>